<dbReference type="RefSeq" id="WP_211347026.1">
    <property type="nucleotide sequence ID" value="NZ_RBXO01000001.1"/>
</dbReference>
<proteinExistence type="predicted"/>
<accession>A0A495W0I0</accession>
<evidence type="ECO:0000313" key="2">
    <source>
        <dbReference type="EMBL" id="RKT54517.1"/>
    </source>
</evidence>
<reference evidence="2 3" key="1">
    <citation type="submission" date="2018-10" db="EMBL/GenBank/DDBJ databases">
        <title>Sequencing the genomes of 1000 actinobacteria strains.</title>
        <authorList>
            <person name="Klenk H.-P."/>
        </authorList>
    </citation>
    <scope>NUCLEOTIDE SEQUENCE [LARGE SCALE GENOMIC DNA]</scope>
    <source>
        <strain evidence="2 3">DSM 43800</strain>
    </source>
</reference>
<dbReference type="Proteomes" id="UP000282084">
    <property type="component" value="Unassembled WGS sequence"/>
</dbReference>
<dbReference type="InterPro" id="IPR046096">
    <property type="entry name" value="DUF6114"/>
</dbReference>
<dbReference type="Pfam" id="PF19609">
    <property type="entry name" value="DUF6114"/>
    <property type="match status" value="1"/>
</dbReference>
<dbReference type="AlphaFoldDB" id="A0A495W0I0"/>
<sequence>MDADAKWGTARWRAWWRRTCRAWRGFRDWRRSRPFTAGALLVLSGVVIALPPYAGFRVGDVLVSITTVGGVSALLIGALLGICGLSLWLRPRFRFAAGVAAALLSLVALVVTNLGGFVVGTLAGLVGAALALAWTDRPRPPRRSVPRTGSSLLVVIAAAAGTGAPSAREVPAGRSWTVSASAVRLEGVAYHGIDRVVVDGRPTRAMRFTAHRVEVTDAVQVGDLGNGHELVITTARDATPAVAGSVDLFALRVTGVFSVLGLIGIPFDFTPDHPPPLVPSAAVLTDVTAVNALASGSALAVPDAELVIR</sequence>
<feature type="transmembrane region" description="Helical" evidence="1">
    <location>
        <begin position="117"/>
        <end position="134"/>
    </location>
</feature>
<organism evidence="2 3">
    <name type="scientific">Saccharothrix australiensis</name>
    <dbReference type="NCBI Taxonomy" id="2072"/>
    <lineage>
        <taxon>Bacteria</taxon>
        <taxon>Bacillati</taxon>
        <taxon>Actinomycetota</taxon>
        <taxon>Actinomycetes</taxon>
        <taxon>Pseudonocardiales</taxon>
        <taxon>Pseudonocardiaceae</taxon>
        <taxon>Saccharothrix</taxon>
    </lineage>
</organism>
<feature type="transmembrane region" description="Helical" evidence="1">
    <location>
        <begin position="95"/>
        <end position="111"/>
    </location>
</feature>
<protein>
    <submittedName>
        <fullName evidence="2">Uncharacterized protein</fullName>
    </submittedName>
</protein>
<dbReference type="EMBL" id="RBXO01000001">
    <property type="protein sequence ID" value="RKT54517.1"/>
    <property type="molecule type" value="Genomic_DNA"/>
</dbReference>
<evidence type="ECO:0000313" key="3">
    <source>
        <dbReference type="Proteomes" id="UP000282084"/>
    </source>
</evidence>
<feature type="transmembrane region" description="Helical" evidence="1">
    <location>
        <begin position="61"/>
        <end position="88"/>
    </location>
</feature>
<keyword evidence="1" id="KW-1133">Transmembrane helix</keyword>
<comment type="caution">
    <text evidence="2">The sequence shown here is derived from an EMBL/GenBank/DDBJ whole genome shotgun (WGS) entry which is preliminary data.</text>
</comment>
<gene>
    <name evidence="2" type="ORF">C8E97_3160</name>
</gene>
<keyword evidence="1" id="KW-0812">Transmembrane</keyword>
<keyword evidence="1" id="KW-0472">Membrane</keyword>
<evidence type="ECO:0000256" key="1">
    <source>
        <dbReference type="SAM" id="Phobius"/>
    </source>
</evidence>
<name>A0A495W0I0_9PSEU</name>
<keyword evidence="3" id="KW-1185">Reference proteome</keyword>
<feature type="transmembrane region" description="Helical" evidence="1">
    <location>
        <begin position="34"/>
        <end position="55"/>
    </location>
</feature>